<protein>
    <submittedName>
        <fullName evidence="2">VOC family protein</fullName>
    </submittedName>
</protein>
<sequence length="157" mass="16985">MHTITPFLWFDGNAEAAAEFYVSVFPDSRITETLRYGEGMHFPTGTALTVGFELDGQRFTALNGGPQYTFSPATSFVIHCDGQTDIDRYWAALGDGGQVQQCGWLTDRFGVTWQVVPRDIAALLGGDDQAAAGRAMQALMTMTRIDIAALRAARAGG</sequence>
<accession>A0ABS2BR18</accession>
<keyword evidence="3" id="KW-1185">Reference proteome</keyword>
<evidence type="ECO:0000313" key="2">
    <source>
        <dbReference type="EMBL" id="MBM3117426.1"/>
    </source>
</evidence>
<reference evidence="2 3" key="1">
    <citation type="submission" date="2021-01" db="EMBL/GenBank/DDBJ databases">
        <title>Draft Genome Sequence and Polyhydroxyalkanoate Biosynthetic Potential of Jeongeupia naejangsanensis Type Strain DSM 24253.</title>
        <authorList>
            <person name="Turrini P."/>
            <person name="Artuso I."/>
            <person name="Lugli G.A."/>
            <person name="Frangipani E."/>
            <person name="Ventura M."/>
            <person name="Visca P."/>
        </authorList>
    </citation>
    <scope>NUCLEOTIDE SEQUENCE [LARGE SCALE GENOMIC DNA]</scope>
    <source>
        <strain evidence="2 3">DSM 24253</strain>
    </source>
</reference>
<dbReference type="SUPFAM" id="SSF54593">
    <property type="entry name" value="Glyoxalase/Bleomycin resistance protein/Dihydroxybiphenyl dioxygenase"/>
    <property type="match status" value="1"/>
</dbReference>
<evidence type="ECO:0000259" key="1">
    <source>
        <dbReference type="Pfam" id="PF06983"/>
    </source>
</evidence>
<comment type="caution">
    <text evidence="2">The sequence shown here is derived from an EMBL/GenBank/DDBJ whole genome shotgun (WGS) entry which is preliminary data.</text>
</comment>
<dbReference type="EMBL" id="JAESND010000010">
    <property type="protein sequence ID" value="MBM3117426.1"/>
    <property type="molecule type" value="Genomic_DNA"/>
</dbReference>
<dbReference type="InterPro" id="IPR028973">
    <property type="entry name" value="PhnB-like"/>
</dbReference>
<dbReference type="PANTHER" id="PTHR33990">
    <property type="entry name" value="PROTEIN YJDN-RELATED"/>
    <property type="match status" value="1"/>
</dbReference>
<dbReference type="InterPro" id="IPR029068">
    <property type="entry name" value="Glyas_Bleomycin-R_OHBP_Dase"/>
</dbReference>
<proteinExistence type="predicted"/>
<dbReference type="Pfam" id="PF06983">
    <property type="entry name" value="3-dmu-9_3-mt"/>
    <property type="match status" value="1"/>
</dbReference>
<dbReference type="Proteomes" id="UP000809431">
    <property type="component" value="Unassembled WGS sequence"/>
</dbReference>
<evidence type="ECO:0000313" key="3">
    <source>
        <dbReference type="Proteomes" id="UP000809431"/>
    </source>
</evidence>
<dbReference type="PIRSF" id="PIRSF021700">
    <property type="entry name" value="3_dmu_93_MTrfase"/>
    <property type="match status" value="1"/>
</dbReference>
<feature type="domain" description="PhnB-like" evidence="1">
    <location>
        <begin position="3"/>
        <end position="116"/>
    </location>
</feature>
<name>A0ABS2BR18_9NEIS</name>
<dbReference type="Gene3D" id="3.10.180.10">
    <property type="entry name" value="2,3-Dihydroxybiphenyl 1,2-Dioxygenase, domain 1"/>
    <property type="match status" value="1"/>
</dbReference>
<dbReference type="CDD" id="cd06588">
    <property type="entry name" value="PhnB_like"/>
    <property type="match status" value="1"/>
</dbReference>
<dbReference type="InterPro" id="IPR009725">
    <property type="entry name" value="3_dmu_93_MTrfase"/>
</dbReference>
<organism evidence="2 3">
    <name type="scientific">Jeongeupia naejangsanensis</name>
    <dbReference type="NCBI Taxonomy" id="613195"/>
    <lineage>
        <taxon>Bacteria</taxon>
        <taxon>Pseudomonadati</taxon>
        <taxon>Pseudomonadota</taxon>
        <taxon>Betaproteobacteria</taxon>
        <taxon>Neisseriales</taxon>
        <taxon>Chitinibacteraceae</taxon>
        <taxon>Jeongeupia</taxon>
    </lineage>
</organism>
<gene>
    <name evidence="2" type="ORF">JMJ54_16445</name>
</gene>
<dbReference type="RefSeq" id="WP_203539647.1">
    <property type="nucleotide sequence ID" value="NZ_JAESND010000010.1"/>
</dbReference>